<accession>A0A5B7K0Q9</accession>
<evidence type="ECO:0000256" key="1">
    <source>
        <dbReference type="SAM" id="MobiDB-lite"/>
    </source>
</evidence>
<dbReference type="EMBL" id="VSRR010138714">
    <property type="protein sequence ID" value="MPD03942.1"/>
    <property type="molecule type" value="Genomic_DNA"/>
</dbReference>
<evidence type="ECO:0000313" key="3">
    <source>
        <dbReference type="Proteomes" id="UP000324222"/>
    </source>
</evidence>
<sequence length="60" mass="6913">MVRFRNCVAAYNKFEQQSCEYVDFIARSAVIMYRKGDETRDDIGRQTPPQGRGLNRGPAE</sequence>
<dbReference type="AlphaFoldDB" id="A0A5B7K0Q9"/>
<organism evidence="2 3">
    <name type="scientific">Portunus trituberculatus</name>
    <name type="common">Swimming crab</name>
    <name type="synonym">Neptunus trituberculatus</name>
    <dbReference type="NCBI Taxonomy" id="210409"/>
    <lineage>
        <taxon>Eukaryota</taxon>
        <taxon>Metazoa</taxon>
        <taxon>Ecdysozoa</taxon>
        <taxon>Arthropoda</taxon>
        <taxon>Crustacea</taxon>
        <taxon>Multicrustacea</taxon>
        <taxon>Malacostraca</taxon>
        <taxon>Eumalacostraca</taxon>
        <taxon>Eucarida</taxon>
        <taxon>Decapoda</taxon>
        <taxon>Pleocyemata</taxon>
        <taxon>Brachyura</taxon>
        <taxon>Eubrachyura</taxon>
        <taxon>Portunoidea</taxon>
        <taxon>Portunidae</taxon>
        <taxon>Portuninae</taxon>
        <taxon>Portunus</taxon>
    </lineage>
</organism>
<reference evidence="2 3" key="1">
    <citation type="submission" date="2019-05" db="EMBL/GenBank/DDBJ databases">
        <title>Another draft genome of Portunus trituberculatus and its Hox gene families provides insights of decapod evolution.</title>
        <authorList>
            <person name="Jeong J.-H."/>
            <person name="Song I."/>
            <person name="Kim S."/>
            <person name="Choi T."/>
            <person name="Kim D."/>
            <person name="Ryu S."/>
            <person name="Kim W."/>
        </authorList>
    </citation>
    <scope>NUCLEOTIDE SEQUENCE [LARGE SCALE GENOMIC DNA]</scope>
    <source>
        <tissue evidence="2">Muscle</tissue>
    </source>
</reference>
<feature type="region of interest" description="Disordered" evidence="1">
    <location>
        <begin position="36"/>
        <end position="60"/>
    </location>
</feature>
<comment type="caution">
    <text evidence="2">The sequence shown here is derived from an EMBL/GenBank/DDBJ whole genome shotgun (WGS) entry which is preliminary data.</text>
</comment>
<evidence type="ECO:0000313" key="2">
    <source>
        <dbReference type="EMBL" id="MPD03942.1"/>
    </source>
</evidence>
<keyword evidence="3" id="KW-1185">Reference proteome</keyword>
<dbReference type="Proteomes" id="UP000324222">
    <property type="component" value="Unassembled WGS sequence"/>
</dbReference>
<name>A0A5B7K0Q9_PORTR</name>
<protein>
    <submittedName>
        <fullName evidence="2">Uncharacterized protein</fullName>
    </submittedName>
</protein>
<proteinExistence type="predicted"/>
<gene>
    <name evidence="2" type="ORF">E2C01_099601</name>
</gene>